<accession>A0A2K3PPV8</accession>
<dbReference type="PANTHER" id="PTHR47389">
    <property type="entry name" value="OS09G0436400 PROTEIN"/>
    <property type="match status" value="1"/>
</dbReference>
<sequence length="161" mass="17850">EVKKNASHYQYWCIKSSAAQLKVVLPKKEAMSRCGLLWQEVPRPWIGLELSDLDIIELGELEKLIHSSPDTLSGVLVRKVELRSPASDAGICTEDLIIQIDGKHVGSPLEFTSVLLDKAKEPREVIVKRAGSITPLKLTVLPQSAGKLNRIVYYALCGRAY</sequence>
<organism evidence="2 3">
    <name type="scientific">Trifolium pratense</name>
    <name type="common">Red clover</name>
    <dbReference type="NCBI Taxonomy" id="57577"/>
    <lineage>
        <taxon>Eukaryota</taxon>
        <taxon>Viridiplantae</taxon>
        <taxon>Streptophyta</taxon>
        <taxon>Embryophyta</taxon>
        <taxon>Tracheophyta</taxon>
        <taxon>Spermatophyta</taxon>
        <taxon>Magnoliopsida</taxon>
        <taxon>eudicotyledons</taxon>
        <taxon>Gunneridae</taxon>
        <taxon>Pentapetalae</taxon>
        <taxon>rosids</taxon>
        <taxon>fabids</taxon>
        <taxon>Fabales</taxon>
        <taxon>Fabaceae</taxon>
        <taxon>Papilionoideae</taxon>
        <taxon>50 kb inversion clade</taxon>
        <taxon>NPAAA clade</taxon>
        <taxon>Hologalegina</taxon>
        <taxon>IRL clade</taxon>
        <taxon>Trifolieae</taxon>
        <taxon>Trifolium</taxon>
    </lineage>
</organism>
<dbReference type="GO" id="GO:0006508">
    <property type="term" value="P:proteolysis"/>
    <property type="evidence" value="ECO:0007669"/>
    <property type="project" value="UniProtKB-KW"/>
</dbReference>
<keyword evidence="2" id="KW-0645">Protease</keyword>
<evidence type="ECO:0000259" key="1">
    <source>
        <dbReference type="SMART" id="SM00228"/>
    </source>
</evidence>
<dbReference type="InterPro" id="IPR001478">
    <property type="entry name" value="PDZ"/>
</dbReference>
<evidence type="ECO:0000313" key="3">
    <source>
        <dbReference type="Proteomes" id="UP000236291"/>
    </source>
</evidence>
<gene>
    <name evidence="2" type="ORF">L195_g014074</name>
</gene>
<dbReference type="EMBL" id="ASHM01009274">
    <property type="protein sequence ID" value="PNY17333.1"/>
    <property type="molecule type" value="Genomic_DNA"/>
</dbReference>
<dbReference type="Pfam" id="PF13180">
    <property type="entry name" value="PDZ_2"/>
    <property type="match status" value="1"/>
</dbReference>
<keyword evidence="2" id="KW-0378">Hydrolase</keyword>
<dbReference type="AlphaFoldDB" id="A0A2K3PPV8"/>
<dbReference type="SUPFAM" id="SSF50156">
    <property type="entry name" value="PDZ domain-like"/>
    <property type="match status" value="1"/>
</dbReference>
<comment type="caution">
    <text evidence="2">The sequence shown here is derived from an EMBL/GenBank/DDBJ whole genome shotgun (WGS) entry which is preliminary data.</text>
</comment>
<reference evidence="2 3" key="1">
    <citation type="journal article" date="2014" name="Am. J. Bot.">
        <title>Genome assembly and annotation for red clover (Trifolium pratense; Fabaceae).</title>
        <authorList>
            <person name="Istvanek J."/>
            <person name="Jaros M."/>
            <person name="Krenek A."/>
            <person name="Repkova J."/>
        </authorList>
    </citation>
    <scope>NUCLEOTIDE SEQUENCE [LARGE SCALE GENOMIC DNA]</scope>
    <source>
        <strain evidence="3">cv. Tatra</strain>
        <tissue evidence="2">Young leaves</tissue>
    </source>
</reference>
<dbReference type="PANTHER" id="PTHR47389:SF4">
    <property type="entry name" value="OS09G0436400 PROTEIN"/>
    <property type="match status" value="1"/>
</dbReference>
<dbReference type="Gene3D" id="2.30.42.10">
    <property type="match status" value="1"/>
</dbReference>
<dbReference type="GO" id="GO:0008233">
    <property type="term" value="F:peptidase activity"/>
    <property type="evidence" value="ECO:0007669"/>
    <property type="project" value="UniProtKB-KW"/>
</dbReference>
<evidence type="ECO:0000313" key="2">
    <source>
        <dbReference type="EMBL" id="PNY17333.1"/>
    </source>
</evidence>
<dbReference type="STRING" id="57577.A0A2K3PPV8"/>
<protein>
    <submittedName>
        <fullName evidence="2">Protease Do-like 14-like protein</fullName>
    </submittedName>
</protein>
<reference evidence="2 3" key="2">
    <citation type="journal article" date="2017" name="Front. Plant Sci.">
        <title>Gene Classification and Mining of Molecular Markers Useful in Red Clover (Trifolium pratense) Breeding.</title>
        <authorList>
            <person name="Istvanek J."/>
            <person name="Dluhosova J."/>
            <person name="Dluhos P."/>
            <person name="Patkova L."/>
            <person name="Nedelnik J."/>
            <person name="Repkova J."/>
        </authorList>
    </citation>
    <scope>NUCLEOTIDE SEQUENCE [LARGE SCALE GENOMIC DNA]</scope>
    <source>
        <strain evidence="3">cv. Tatra</strain>
        <tissue evidence="2">Young leaves</tissue>
    </source>
</reference>
<dbReference type="InterPro" id="IPR036034">
    <property type="entry name" value="PDZ_sf"/>
</dbReference>
<feature type="domain" description="PDZ" evidence="1">
    <location>
        <begin position="44"/>
        <end position="131"/>
    </location>
</feature>
<feature type="non-terminal residue" evidence="2">
    <location>
        <position position="1"/>
    </location>
</feature>
<name>A0A2K3PPV8_TRIPR</name>
<dbReference type="SMART" id="SM00228">
    <property type="entry name" value="PDZ"/>
    <property type="match status" value="1"/>
</dbReference>
<dbReference type="Proteomes" id="UP000236291">
    <property type="component" value="Unassembled WGS sequence"/>
</dbReference>
<proteinExistence type="predicted"/>